<protein>
    <recommendedName>
        <fullName evidence="3">Rossmann fold nucleotide-binding protein</fullName>
    </recommendedName>
</protein>
<comment type="caution">
    <text evidence="1">The sequence shown here is derived from an EMBL/GenBank/DDBJ whole genome shotgun (WGS) entry which is preliminary data.</text>
</comment>
<dbReference type="eggNOG" id="COG1611">
    <property type="taxonomic scope" value="Bacteria"/>
</dbReference>
<dbReference type="EMBL" id="CAIZ01000067">
    <property type="protein sequence ID" value="CCH69380.1"/>
    <property type="molecule type" value="Genomic_DNA"/>
</dbReference>
<proteinExistence type="predicted"/>
<evidence type="ECO:0008006" key="3">
    <source>
        <dbReference type="Google" id="ProtNLM"/>
    </source>
</evidence>
<gene>
    <name evidence="1" type="ORF">BN10_1590032</name>
</gene>
<reference evidence="1 2" key="1">
    <citation type="journal article" date="2013" name="ISME J.">
        <title>A metabolic model for members of the genus Tetrasphaera involved in enhanced biological phosphorus removal.</title>
        <authorList>
            <person name="Kristiansen R."/>
            <person name="Nguyen H.T.T."/>
            <person name="Saunders A.M."/>
            <person name="Nielsen J.L."/>
            <person name="Wimmer R."/>
            <person name="Le V.Q."/>
            <person name="McIlroy S.J."/>
            <person name="Petrovski S."/>
            <person name="Seviour R.J."/>
            <person name="Calteau A."/>
            <person name="Nielsen K.L."/>
            <person name="Nielsen P.H."/>
        </authorList>
    </citation>
    <scope>NUCLEOTIDE SEQUENCE [LARGE SCALE GENOMIC DNA]</scope>
    <source>
        <strain evidence="1 2">Lp2</strain>
    </source>
</reference>
<dbReference type="HOGENOM" id="CLU_064453_0_0_11"/>
<evidence type="ECO:0000313" key="1">
    <source>
        <dbReference type="EMBL" id="CCH69380.1"/>
    </source>
</evidence>
<evidence type="ECO:0000313" key="2">
    <source>
        <dbReference type="Proteomes" id="UP000013167"/>
    </source>
</evidence>
<accession>N0E0Z6</accession>
<name>N0E0Z6_9MICO</name>
<dbReference type="InterPro" id="IPR052341">
    <property type="entry name" value="LOG_family_nucleotidases"/>
</dbReference>
<organism evidence="1 2">
    <name type="scientific">Phycicoccus elongatus Lp2</name>
    <dbReference type="NCBI Taxonomy" id="1193181"/>
    <lineage>
        <taxon>Bacteria</taxon>
        <taxon>Bacillati</taxon>
        <taxon>Actinomycetota</taxon>
        <taxon>Actinomycetes</taxon>
        <taxon>Micrococcales</taxon>
        <taxon>Intrasporangiaceae</taxon>
        <taxon>Phycicoccus</taxon>
    </lineage>
</organism>
<dbReference type="STRING" id="1193181.BN10_1590032"/>
<dbReference type="AlphaFoldDB" id="N0E0Z6"/>
<dbReference type="PANTHER" id="PTHR43393:SF3">
    <property type="entry name" value="LYSINE DECARBOXYLASE-LIKE PROTEIN"/>
    <property type="match status" value="1"/>
</dbReference>
<dbReference type="PANTHER" id="PTHR43393">
    <property type="entry name" value="CYTOKININ RIBOSIDE 5'-MONOPHOSPHATE PHOSPHORIBOHYDROLASE"/>
    <property type="match status" value="1"/>
</dbReference>
<dbReference type="Proteomes" id="UP000013167">
    <property type="component" value="Unassembled WGS sequence"/>
</dbReference>
<dbReference type="GO" id="GO:0005829">
    <property type="term" value="C:cytosol"/>
    <property type="evidence" value="ECO:0007669"/>
    <property type="project" value="TreeGrafter"/>
</dbReference>
<dbReference type="SUPFAM" id="SSF102405">
    <property type="entry name" value="MCP/YpsA-like"/>
    <property type="match status" value="1"/>
</dbReference>
<dbReference type="Gene3D" id="3.40.50.450">
    <property type="match status" value="1"/>
</dbReference>
<keyword evidence="2" id="KW-1185">Reference proteome</keyword>
<dbReference type="InterPro" id="IPR041164">
    <property type="entry name" value="LDcluster4"/>
</dbReference>
<dbReference type="Pfam" id="PF18306">
    <property type="entry name" value="LDcluster4"/>
    <property type="match status" value="1"/>
</dbReference>
<sequence>MRTMRRPHHRSLEIHDAATLRAHLTAGLSLRGVRLQGMDLRGFRHEFLARTDLRGLAVLGGALQAKVARHLTAHGAIVFPDVPDAPVHPYRAELYQPADLYKGLDEGYATTPDARAYDWAQNADLASDALVTAVRALHDDAMSDALGEALDGRAAVGVMGGHGVRRGTKDFTTAARLGQALAAAGRVVLTGGGPGAMEAANLGAYAGTGRDLTAALDALGAVPTFTDITAWADVAFQVRAALGSGTTPPAAPRSIGIPTWFYGHEPPNVFCDGIAKYFSNALREDGLLALSTGGVVVLPGAAGTVQEVFQAVTPRYYDTGMSPVAALVLVGVEHWTRTVPVWPLLTTLAQGRAFSSRLHLTDDLEEVVGLLDS</sequence>